<dbReference type="InterPro" id="IPR029063">
    <property type="entry name" value="SAM-dependent_MTases_sf"/>
</dbReference>
<evidence type="ECO:0000256" key="1">
    <source>
        <dbReference type="ARBA" id="ARBA00022603"/>
    </source>
</evidence>
<feature type="region of interest" description="Disordered" evidence="3">
    <location>
        <begin position="1"/>
        <end position="23"/>
    </location>
</feature>
<evidence type="ECO:0000256" key="2">
    <source>
        <dbReference type="ARBA" id="ARBA00022679"/>
    </source>
</evidence>
<dbReference type="InterPro" id="IPR038375">
    <property type="entry name" value="NDUFAF7_sf"/>
</dbReference>
<dbReference type="OrthoDB" id="4856867at2"/>
<keyword evidence="5" id="KW-1185">Reference proteome</keyword>
<name>A0A1H8Z8M2_9ACTN</name>
<dbReference type="PANTHER" id="PTHR12049:SF7">
    <property type="entry name" value="PROTEIN ARGININE METHYLTRANSFERASE NDUFAF7, MITOCHONDRIAL"/>
    <property type="match status" value="1"/>
</dbReference>
<evidence type="ECO:0000256" key="3">
    <source>
        <dbReference type="SAM" id="MobiDB-lite"/>
    </source>
</evidence>
<dbReference type="GO" id="GO:0035243">
    <property type="term" value="F:protein-arginine omega-N symmetric methyltransferase activity"/>
    <property type="evidence" value="ECO:0007669"/>
    <property type="project" value="TreeGrafter"/>
</dbReference>
<dbReference type="Proteomes" id="UP000198504">
    <property type="component" value="Unassembled WGS sequence"/>
</dbReference>
<protein>
    <submittedName>
        <fullName evidence="4">SAM-dependent methyltransferase, MidA family</fullName>
    </submittedName>
</protein>
<sequence>MVSHDETGPARPGAARTGGAGGWRSWRQAWDDAAYGEDGFWSREQPGAHFTTGVGVGAHVARAVAALAPAGVGVVVDVGAGDGRLVTALAPLLPGVGLVGVDRRARPDGLDPRVGWVVDHWDAGAGRWQQGGPERWCATGARPLLVAHEWLDDLPATVAVRERQDWHEVWHAMAHDGSGRERQGRVVAAEDAAWLDRWWPGAEEGSRAEVGSPRDAAWADLVAAAVARGGRALAVDYGHLADGRPRTGSLTAYAAGRQRSPVADGSVNLTAGVAVDALEAAGRRAGGETLLLARQAEVLADLAADPQTDASASGADPLAALVRRSELASLTAPGRWGPLWWLLQGAAAAPDAPLLP</sequence>
<dbReference type="Pfam" id="PF02636">
    <property type="entry name" value="Methyltransf_28"/>
    <property type="match status" value="1"/>
</dbReference>
<gene>
    <name evidence="4" type="ORF">SAMN05421756_101143</name>
</gene>
<dbReference type="PANTHER" id="PTHR12049">
    <property type="entry name" value="PROTEIN ARGININE METHYLTRANSFERASE NDUFAF7, MITOCHONDRIAL"/>
    <property type="match status" value="1"/>
</dbReference>
<dbReference type="STRING" id="1036181.SAMN05421756_101143"/>
<dbReference type="EMBL" id="FOFA01000001">
    <property type="protein sequence ID" value="SEP60784.1"/>
    <property type="molecule type" value="Genomic_DNA"/>
</dbReference>
<dbReference type="InterPro" id="IPR003788">
    <property type="entry name" value="NDUFAF7"/>
</dbReference>
<organism evidence="4 5">
    <name type="scientific">Microlunatus flavus</name>
    <dbReference type="NCBI Taxonomy" id="1036181"/>
    <lineage>
        <taxon>Bacteria</taxon>
        <taxon>Bacillati</taxon>
        <taxon>Actinomycetota</taxon>
        <taxon>Actinomycetes</taxon>
        <taxon>Propionibacteriales</taxon>
        <taxon>Propionibacteriaceae</taxon>
        <taxon>Microlunatus</taxon>
    </lineage>
</organism>
<dbReference type="AlphaFoldDB" id="A0A1H8Z8M2"/>
<reference evidence="5" key="1">
    <citation type="submission" date="2016-10" db="EMBL/GenBank/DDBJ databases">
        <authorList>
            <person name="Varghese N."/>
            <person name="Submissions S."/>
        </authorList>
    </citation>
    <scope>NUCLEOTIDE SEQUENCE [LARGE SCALE GENOMIC DNA]</scope>
    <source>
        <strain evidence="5">CGMCC 4.6856</strain>
    </source>
</reference>
<keyword evidence="2 4" id="KW-0808">Transferase</keyword>
<dbReference type="SUPFAM" id="SSF53335">
    <property type="entry name" value="S-adenosyl-L-methionine-dependent methyltransferases"/>
    <property type="match status" value="1"/>
</dbReference>
<dbReference type="Gene3D" id="3.40.50.12710">
    <property type="match status" value="1"/>
</dbReference>
<dbReference type="RefSeq" id="WP_091177222.1">
    <property type="nucleotide sequence ID" value="NZ_FOFA01000001.1"/>
</dbReference>
<dbReference type="GO" id="GO:0032259">
    <property type="term" value="P:methylation"/>
    <property type="evidence" value="ECO:0007669"/>
    <property type="project" value="UniProtKB-KW"/>
</dbReference>
<evidence type="ECO:0000313" key="4">
    <source>
        <dbReference type="EMBL" id="SEP60784.1"/>
    </source>
</evidence>
<evidence type="ECO:0000313" key="5">
    <source>
        <dbReference type="Proteomes" id="UP000198504"/>
    </source>
</evidence>
<accession>A0A1H8Z8M2</accession>
<proteinExistence type="predicted"/>
<keyword evidence="1 4" id="KW-0489">Methyltransferase</keyword>